<reference evidence="1" key="1">
    <citation type="journal article" date="2020" name="Nature">
        <title>Giant virus diversity and host interactions through global metagenomics.</title>
        <authorList>
            <person name="Schulz F."/>
            <person name="Roux S."/>
            <person name="Paez-Espino D."/>
            <person name="Jungbluth S."/>
            <person name="Walsh D.A."/>
            <person name="Denef V.J."/>
            <person name="McMahon K.D."/>
            <person name="Konstantinidis K.T."/>
            <person name="Eloe-Fadrosh E.A."/>
            <person name="Kyrpides N.C."/>
            <person name="Woyke T."/>
        </authorList>
    </citation>
    <scope>NUCLEOTIDE SEQUENCE</scope>
    <source>
        <strain evidence="1">GVMAG-S-1101172-89</strain>
    </source>
</reference>
<dbReference type="AlphaFoldDB" id="A0A6C0K7R4"/>
<proteinExistence type="predicted"/>
<sequence>MLMLGRQGIHAFPQKVDYLLDKYSLFSLKGCYVWGWSEPLFRDLGYEIVESLDNSAYEGATRIHNMNREIPAPVARYDYIYDGGTIEHIFNCPGMEFINSVRNSFYRRSILNMVWRLWKCILDL</sequence>
<name>A0A6C0K7R4_9ZZZZ</name>
<dbReference type="EMBL" id="MN740810">
    <property type="protein sequence ID" value="QHU12850.1"/>
    <property type="molecule type" value="Genomic_DNA"/>
</dbReference>
<organism evidence="1">
    <name type="scientific">viral metagenome</name>
    <dbReference type="NCBI Taxonomy" id="1070528"/>
    <lineage>
        <taxon>unclassified sequences</taxon>
        <taxon>metagenomes</taxon>
        <taxon>organismal metagenomes</taxon>
    </lineage>
</organism>
<protein>
    <recommendedName>
        <fullName evidence="2">Methyltransferase</fullName>
    </recommendedName>
</protein>
<evidence type="ECO:0000313" key="1">
    <source>
        <dbReference type="EMBL" id="QHU12850.1"/>
    </source>
</evidence>
<accession>A0A6C0K7R4</accession>
<evidence type="ECO:0008006" key="2">
    <source>
        <dbReference type="Google" id="ProtNLM"/>
    </source>
</evidence>